<evidence type="ECO:0000313" key="3">
    <source>
        <dbReference type="Proteomes" id="UP000189370"/>
    </source>
</evidence>
<name>A0A1S8B059_9EURY</name>
<protein>
    <recommendedName>
        <fullName evidence="1">Domain of unknown function domain-containing protein</fullName>
    </recommendedName>
</protein>
<dbReference type="Pfam" id="PF26404">
    <property type="entry name" value="DUF8102"/>
    <property type="match status" value="1"/>
</dbReference>
<organism evidence="2 3">
    <name type="scientific">Natrinema saccharevitans</name>
    <dbReference type="NCBI Taxonomy" id="301967"/>
    <lineage>
        <taxon>Archaea</taxon>
        <taxon>Methanobacteriati</taxon>
        <taxon>Methanobacteriota</taxon>
        <taxon>Stenosarchaea group</taxon>
        <taxon>Halobacteria</taxon>
        <taxon>Halobacteriales</taxon>
        <taxon>Natrialbaceae</taxon>
        <taxon>Natrinema</taxon>
    </lineage>
</organism>
<dbReference type="EMBL" id="LWLN01000001">
    <property type="protein sequence ID" value="OLZ42004.1"/>
    <property type="molecule type" value="Genomic_DNA"/>
</dbReference>
<keyword evidence="3" id="KW-1185">Reference proteome</keyword>
<dbReference type="Proteomes" id="UP000189370">
    <property type="component" value="Unassembled WGS sequence"/>
</dbReference>
<evidence type="ECO:0000313" key="2">
    <source>
        <dbReference type="EMBL" id="OLZ42004.1"/>
    </source>
</evidence>
<proteinExistence type="predicted"/>
<dbReference type="InterPro" id="IPR058415">
    <property type="entry name" value="DUF8102"/>
</dbReference>
<gene>
    <name evidence="2" type="ORF">A6E15_13900</name>
</gene>
<comment type="caution">
    <text evidence="2">The sequence shown here is derived from an EMBL/GenBank/DDBJ whole genome shotgun (WGS) entry which is preliminary data.</text>
</comment>
<evidence type="ECO:0000259" key="1">
    <source>
        <dbReference type="Pfam" id="PF26404"/>
    </source>
</evidence>
<dbReference type="AlphaFoldDB" id="A0A1S8B059"/>
<reference evidence="3" key="1">
    <citation type="submission" date="2016-04" db="EMBL/GenBank/DDBJ databases">
        <authorList>
            <person name="Chen S.-C."/>
            <person name="Lai M.-C."/>
        </authorList>
    </citation>
    <scope>NUCLEOTIDE SEQUENCE [LARGE SCALE GENOMIC DNA]</scope>
    <source>
        <strain evidence="3">AB14</strain>
    </source>
</reference>
<sequence>MSREGPNGILTDSDRQYLLSQISGYDVDWSGDENQKRWRIREKIKAGFDDFRWITSLDDKEFELIFDDLGFAADVDEIPTGSVREILAELGHGHQQNDLQATLEVIYKACLMAPRVDFDRLVEQAVLNAESRWTDHAPGGKYPVSVDASVEVEYQDIPDVETIEEKLEYGERITREEIGELFLKGRIEPGDLSQRDIDTRILDEEHDEKLLGLKEVKWDHEEFPK</sequence>
<feature type="domain" description="Domain of unknown function" evidence="1">
    <location>
        <begin position="9"/>
        <end position="191"/>
    </location>
</feature>
<accession>A0A1S8B059</accession>